<dbReference type="SUPFAM" id="SSF48371">
    <property type="entry name" value="ARM repeat"/>
    <property type="match status" value="1"/>
</dbReference>
<evidence type="ECO:0000313" key="2">
    <source>
        <dbReference type="Proteomes" id="UP000077051"/>
    </source>
</evidence>
<dbReference type="VEuPathDB" id="FungiDB:MUCCIDRAFT_112606"/>
<comment type="caution">
    <text evidence="1">The sequence shown here is derived from an EMBL/GenBank/DDBJ whole genome shotgun (WGS) entry which is preliminary data.</text>
</comment>
<reference evidence="1 2" key="1">
    <citation type="submission" date="2015-06" db="EMBL/GenBank/DDBJ databases">
        <title>Expansion of signal transduction pathways in fungi by whole-genome duplication.</title>
        <authorList>
            <consortium name="DOE Joint Genome Institute"/>
            <person name="Corrochano L.M."/>
            <person name="Kuo A."/>
            <person name="Marcet-Houben M."/>
            <person name="Polaino S."/>
            <person name="Salamov A."/>
            <person name="Villalobos J.M."/>
            <person name="Alvarez M.I."/>
            <person name="Avalos J."/>
            <person name="Benito E.P."/>
            <person name="Benoit I."/>
            <person name="Burger G."/>
            <person name="Camino L.P."/>
            <person name="Canovas D."/>
            <person name="Cerda-Olmedo E."/>
            <person name="Cheng J.-F."/>
            <person name="Dominguez A."/>
            <person name="Elias M."/>
            <person name="Eslava A.P."/>
            <person name="Glaser F."/>
            <person name="Grimwood J."/>
            <person name="Gutierrez G."/>
            <person name="Heitman J."/>
            <person name="Henrissat B."/>
            <person name="Iturriaga E.A."/>
            <person name="Lang B.F."/>
            <person name="Lavin J.L."/>
            <person name="Lee S."/>
            <person name="Li W."/>
            <person name="Lindquist E."/>
            <person name="Lopez-Garcia S."/>
            <person name="Luque E.M."/>
            <person name="Marcos A.T."/>
            <person name="Martin J."/>
            <person name="Mccluskey K."/>
            <person name="Medina H.R."/>
            <person name="Miralles-Duran A."/>
            <person name="Miyazaki A."/>
            <person name="Munoz-Torres E."/>
            <person name="Oguiza J.A."/>
            <person name="Ohm R."/>
            <person name="Olmedo M."/>
            <person name="Orejas M."/>
            <person name="Ortiz-Castellanos L."/>
            <person name="Pisabarro A.G."/>
            <person name="Rodriguez-Romero J."/>
            <person name="Ruiz-Herrera J."/>
            <person name="Ruiz-Vazquez R."/>
            <person name="Sanz C."/>
            <person name="Schackwitz W."/>
            <person name="Schmutz J."/>
            <person name="Shahriari M."/>
            <person name="Shelest E."/>
            <person name="Silva-Franco F."/>
            <person name="Soanes D."/>
            <person name="Syed K."/>
            <person name="Tagua V.G."/>
            <person name="Talbot N.J."/>
            <person name="Thon M."/>
            <person name="De Vries R.P."/>
            <person name="Wiebenga A."/>
            <person name="Yadav J.S."/>
            <person name="Braun E.L."/>
            <person name="Baker S."/>
            <person name="Garre V."/>
            <person name="Horwitz B."/>
            <person name="Torres-Martinez S."/>
            <person name="Idnurm A."/>
            <person name="Herrera-Estrella A."/>
            <person name="Gabaldon T."/>
            <person name="Grigoriev I.V."/>
        </authorList>
    </citation>
    <scope>NUCLEOTIDE SEQUENCE [LARGE SCALE GENOMIC DNA]</scope>
    <source>
        <strain evidence="1 2">CBS 277.49</strain>
    </source>
</reference>
<dbReference type="Proteomes" id="UP000077051">
    <property type="component" value="Unassembled WGS sequence"/>
</dbReference>
<dbReference type="OrthoDB" id="6125419at2759"/>
<dbReference type="STRING" id="747725.A0A168JGX1"/>
<protein>
    <recommendedName>
        <fullName evidence="3">DUF3730 domain-containing protein</fullName>
    </recommendedName>
</protein>
<sequence>MADELVEHRFVEIYQACERASSKLDDFWNTLAQTSPIAVSHGCEKVYARVTQSNKDLDLLQTVQSLQNLILTNDDATKNTILLRTITQLLVFNEQHAADKAKIQFHHCKTDAQQAHPYATLMRQKPTLYFDLLEEVDYLMSQHASVAIPISQGFVSAIFLTDNAVNPNALLIRLTSAIMNDSIHNNSSMIPEIYVCMSSILFEYPLQNESDRYLSLVDFLMWVTIYQERQADQGAPATSTTDYMYPFMDRLVTASSNQYPIMSYLVRLERMVTDSSNAVFADVIWVCLAYILFNAHNVMEQQAILRLIKSIHAKVSGTVSRIAYLPLYQLLSELNDKDASKSLKALKDDTLNMLYELDNIKHATHFDQACKQHVQTLIQTNTIYGLFAHLLVYLDGFYNDSIPAFNHGYNAGPDTTLTLNMLFSTPHVYDADLDTQCIVLSRVAELSSLVETSCKFPMLLFLLRMLRAFFDEPRLVAHLFKDVIPMLADPNDPTLTSKVLQVILSSISSGDTMASLGVKALAHTHQRQPRVWQELKKVFADWVLRRKSGTVRRKVDLSVSGPIKLELAVLTTMRDVCQTRPRECAPDVLPMVISLLQTCQDLSMASLSILMATINHCITAGLVEPRSIWNIAVVYLAQFAVDQGTQKSALLVQELCTFYSTAGSRDDASEPYLQFKQHLLTEFVLPLIDSNDTHAAQHAMLALSKFSAQDVATVLPEKAAEYVYHATPTDDHPIENQGLVLATLMSNELDHMRRGLFKEEAGKKPSTPAISSKQHTTNDAGNVVGEREAELQAMLVQLWEDARVAPGLRSGYAIAMLHTLQSKEAPTKTLQDMSKAKWYRFMVTSFTDVSLTDHLLLRVSSISSWKSFFQNALSEAKQELEGMVSVLVKDLLGRLERSTVPGVTCNIAMALTGLVLVVQLYTPSYAASCANDIIDILMRNYIVLSGSPLSHSAHLMSEEVQFAARFALGHLVTCIISNEKVVQEIYKVLLDAATSTSNSKYRNIDTSVDLVQFANGYAAGHFVASLAVYPTMTESIENLKTAGLASLQQYYTLDDASDSRVVGVLMGLASKLKPAQMCDADTVGDELNVASTKLRAYLNGESISKGLLLGSTWVVALGALQEYGVEYEYSNIIESVMAAASRDPNLAQHFYHFVVPYTHILYHGYIHADANDETAVSQYTQAFEPLFGSIQSDDASSNYRIASLFGIASLLGVDYLNRNATSDLYAEAQRYEASSRRAGLDKLAAITGLTVKSAPTGNLKSGRIAAAACGKVLAHTHLLIQTLGSDQSETDASSNAADTMAALASASSEPINYNRLNSNTSYLRAVFDRLTQLASDSASSKHDITMLLKGLIKTPGPLPPVNWFALLLKLSKVSSDMQQLCFLFASTHAATSFSLSEYLATQMMALLKEGNSTRSRFLFETHDDDHVENAFGTLLMLGGLPRVKGESKEEAKRRRGMNAVTKKMSISESRILELVKLLAEQFQSFDQDTQHAALSTLADHLPSSDQQLDESKSKLVSSLYTLVFESVISQVLVDRSTAEKVLRQAVACTRTESLEQLLPTGRLEDWEHVSPTINYLVYLCESYHLSKKKQNTIKYISTAMTHLIGQDASKDDNCWRVVADMIANDCHTDQDALGWIIRVLDAFVVYISSFHVAEQFDQDVLMKAIQTGLHAILMELRSSPESASGVPLQIADTAYLLDYFINIARGHKTEQEQIVKRIFKLLGMVRHLESVECTDFFKRVVLGMPSVYLLQYQM</sequence>
<evidence type="ECO:0000313" key="1">
    <source>
        <dbReference type="EMBL" id="OAD01172.1"/>
    </source>
</evidence>
<name>A0A168JGX1_MUCCL</name>
<dbReference type="InterPro" id="IPR016024">
    <property type="entry name" value="ARM-type_fold"/>
</dbReference>
<proteinExistence type="predicted"/>
<accession>A0A168JGX1</accession>
<evidence type="ECO:0008006" key="3">
    <source>
        <dbReference type="Google" id="ProtNLM"/>
    </source>
</evidence>
<gene>
    <name evidence="1" type="ORF">MUCCIDRAFT_112606</name>
</gene>
<dbReference type="EMBL" id="AMYB01000006">
    <property type="protein sequence ID" value="OAD01172.1"/>
    <property type="molecule type" value="Genomic_DNA"/>
</dbReference>
<organism evidence="1 2">
    <name type="scientific">Mucor lusitanicus CBS 277.49</name>
    <dbReference type="NCBI Taxonomy" id="747725"/>
    <lineage>
        <taxon>Eukaryota</taxon>
        <taxon>Fungi</taxon>
        <taxon>Fungi incertae sedis</taxon>
        <taxon>Mucoromycota</taxon>
        <taxon>Mucoromycotina</taxon>
        <taxon>Mucoromycetes</taxon>
        <taxon>Mucorales</taxon>
        <taxon>Mucorineae</taxon>
        <taxon>Mucoraceae</taxon>
        <taxon>Mucor</taxon>
    </lineage>
</organism>
<keyword evidence="2" id="KW-1185">Reference proteome</keyword>